<protein>
    <recommendedName>
        <fullName evidence="2">Succinyl-CoA--3-ketoacid-CoA transferase</fullName>
    </recommendedName>
</protein>
<evidence type="ECO:0000313" key="1">
    <source>
        <dbReference type="EMBL" id="GAJ11928.1"/>
    </source>
</evidence>
<feature type="non-terminal residue" evidence="1">
    <location>
        <position position="1"/>
    </location>
</feature>
<dbReference type="EMBL" id="BARW01027026">
    <property type="protein sequence ID" value="GAJ11928.1"/>
    <property type="molecule type" value="Genomic_DNA"/>
</dbReference>
<evidence type="ECO:0008006" key="2">
    <source>
        <dbReference type="Google" id="ProtNLM"/>
    </source>
</evidence>
<comment type="caution">
    <text evidence="1">The sequence shown here is derived from an EMBL/GenBank/DDBJ whole genome shotgun (WGS) entry which is preliminary data.</text>
</comment>
<sequence>TGEGLMLKEVAPGWNVNEIQALTEATLIIKEVKDVEL</sequence>
<organism evidence="1">
    <name type="scientific">marine sediment metagenome</name>
    <dbReference type="NCBI Taxonomy" id="412755"/>
    <lineage>
        <taxon>unclassified sequences</taxon>
        <taxon>metagenomes</taxon>
        <taxon>ecological metagenomes</taxon>
    </lineage>
</organism>
<gene>
    <name evidence="1" type="ORF">S12H4_43948</name>
</gene>
<accession>X1U2Y2</accession>
<reference evidence="1" key="1">
    <citation type="journal article" date="2014" name="Front. Microbiol.">
        <title>High frequency of phylogenetically diverse reductive dehalogenase-homologous genes in deep subseafloor sedimentary metagenomes.</title>
        <authorList>
            <person name="Kawai M."/>
            <person name="Futagami T."/>
            <person name="Toyoda A."/>
            <person name="Takaki Y."/>
            <person name="Nishi S."/>
            <person name="Hori S."/>
            <person name="Arai W."/>
            <person name="Tsubouchi T."/>
            <person name="Morono Y."/>
            <person name="Uchiyama I."/>
            <person name="Ito T."/>
            <person name="Fujiyama A."/>
            <person name="Inagaki F."/>
            <person name="Takami H."/>
        </authorList>
    </citation>
    <scope>NUCLEOTIDE SEQUENCE</scope>
    <source>
        <strain evidence="1">Expedition CK06-06</strain>
    </source>
</reference>
<dbReference type="AlphaFoldDB" id="X1U2Y2"/>
<name>X1U2Y2_9ZZZZ</name>
<proteinExistence type="predicted"/>